<sequence length="350" mass="38615">MDEASLLKAIRVHRIEVAIAVCSTSRLAGVRSSPNTAGRNTMYMAKILFWCYSHILHNALRIACGVDIKHIAAIVLWRSQLGLVVFDVTFCALRIYAISGKSRWSALIVLMLALVNVPLTGYGDIAPLMTLYAVPSLDIQSCVADLYQLRRLKKAENIILHVSAFVGVCFSVLAELIVQVVTWMKTAQIRHMLGHTATNLQWPLTMLLLRDGTLSFLFLGIFSILTQIPYTDVSLSDMSLPLVSIIVCRFLLCLRQVYVSNSPYEEGTQTLLARQSLHEHSMLVGNLGAPLDMGVAHDQDEGEDEPADSDVILISNDPLSVGLQSLTAWRTVDEGGFSGTIELEIRYPSV</sequence>
<gene>
    <name evidence="1" type="ORF">NM688_g5866</name>
</gene>
<comment type="caution">
    <text evidence="1">The sequence shown here is derived from an EMBL/GenBank/DDBJ whole genome shotgun (WGS) entry which is preliminary data.</text>
</comment>
<dbReference type="EMBL" id="JANHOG010001130">
    <property type="protein sequence ID" value="KAJ3543334.1"/>
    <property type="molecule type" value="Genomic_DNA"/>
</dbReference>
<proteinExistence type="predicted"/>
<accession>A0ACC1SNX5</accession>
<evidence type="ECO:0000313" key="2">
    <source>
        <dbReference type="Proteomes" id="UP001148662"/>
    </source>
</evidence>
<name>A0ACC1SNX5_9APHY</name>
<protein>
    <submittedName>
        <fullName evidence="1">Uncharacterized protein</fullName>
    </submittedName>
</protein>
<evidence type="ECO:0000313" key="1">
    <source>
        <dbReference type="EMBL" id="KAJ3543334.1"/>
    </source>
</evidence>
<reference evidence="1" key="1">
    <citation type="submission" date="2022-07" db="EMBL/GenBank/DDBJ databases">
        <title>Genome Sequence of Phlebia brevispora.</title>
        <authorList>
            <person name="Buettner E."/>
        </authorList>
    </citation>
    <scope>NUCLEOTIDE SEQUENCE</scope>
    <source>
        <strain evidence="1">MPL23</strain>
    </source>
</reference>
<dbReference type="Proteomes" id="UP001148662">
    <property type="component" value="Unassembled WGS sequence"/>
</dbReference>
<keyword evidence="2" id="KW-1185">Reference proteome</keyword>
<organism evidence="1 2">
    <name type="scientific">Phlebia brevispora</name>
    <dbReference type="NCBI Taxonomy" id="194682"/>
    <lineage>
        <taxon>Eukaryota</taxon>
        <taxon>Fungi</taxon>
        <taxon>Dikarya</taxon>
        <taxon>Basidiomycota</taxon>
        <taxon>Agaricomycotina</taxon>
        <taxon>Agaricomycetes</taxon>
        <taxon>Polyporales</taxon>
        <taxon>Meruliaceae</taxon>
        <taxon>Phlebia</taxon>
    </lineage>
</organism>